<evidence type="ECO:0000313" key="3">
    <source>
        <dbReference type="EMBL" id="QNK39729.1"/>
    </source>
</evidence>
<accession>A0A7G8T7Y8</accession>
<dbReference type="EMBL" id="CP060286">
    <property type="protein sequence ID" value="QNK39729.1"/>
    <property type="molecule type" value="Genomic_DNA"/>
</dbReference>
<proteinExistence type="predicted"/>
<name>A0A6N8I0S6_9FIRM</name>
<feature type="chain" id="PRO_5044116577" description="Lipoprotein" evidence="1">
    <location>
        <begin position="24"/>
        <end position="215"/>
    </location>
</feature>
<dbReference type="OrthoDB" id="1819761at2"/>
<keyword evidence="1" id="KW-0732">Signal</keyword>
<dbReference type="RefSeq" id="WP_156990813.1">
    <property type="nucleotide sequence ID" value="NZ_CP060286.1"/>
</dbReference>
<evidence type="ECO:0000313" key="4">
    <source>
        <dbReference type="Proteomes" id="UP000469440"/>
    </source>
</evidence>
<evidence type="ECO:0000256" key="1">
    <source>
        <dbReference type="SAM" id="SignalP"/>
    </source>
</evidence>
<evidence type="ECO:0008006" key="6">
    <source>
        <dbReference type="Google" id="ProtNLM"/>
    </source>
</evidence>
<dbReference type="PROSITE" id="PS51257">
    <property type="entry name" value="PROKAR_LIPOPROTEIN"/>
    <property type="match status" value="1"/>
</dbReference>
<dbReference type="Proteomes" id="UP000515909">
    <property type="component" value="Chromosome"/>
</dbReference>
<sequence>MMKNRITLLLYSTIIAISLSACQVNSTEPSGLGQKPLAADQVQVVTGDSLYDPQTLDEEEKLAEYIVEGKILDDAKQKLYSPDSKSVTFGITASSFQISRVFKGNLKEGDTISIAERYYTVEENGKAVRYELGYGPSMPNKEYIFFLIKDDDSNEFLRGFYTPSGKETGRYPVINSDEKNSFNVKSLTDGELNLVQTKPDVYRNIYNEVINKYMK</sequence>
<feature type="signal peptide" evidence="1">
    <location>
        <begin position="1"/>
        <end position="23"/>
    </location>
</feature>
<organism evidence="2 4">
    <name type="scientific">Caproicibacter fermentans</name>
    <dbReference type="NCBI Taxonomy" id="2576756"/>
    <lineage>
        <taxon>Bacteria</taxon>
        <taxon>Bacillati</taxon>
        <taxon>Bacillota</taxon>
        <taxon>Clostridia</taxon>
        <taxon>Eubacteriales</taxon>
        <taxon>Acutalibacteraceae</taxon>
        <taxon>Caproicibacter</taxon>
    </lineage>
</organism>
<dbReference type="Proteomes" id="UP000469440">
    <property type="component" value="Unassembled WGS sequence"/>
</dbReference>
<protein>
    <recommendedName>
        <fullName evidence="6">Lipoprotein</fullName>
    </recommendedName>
</protein>
<evidence type="ECO:0000313" key="2">
    <source>
        <dbReference type="EMBL" id="MVB11696.1"/>
    </source>
</evidence>
<reference evidence="2 4" key="1">
    <citation type="submission" date="2019-09" db="EMBL/GenBank/DDBJ databases">
        <title>Genome sequence of Clostridium sp. EA1.</title>
        <authorList>
            <person name="Poehlein A."/>
            <person name="Bengelsdorf F.R."/>
            <person name="Daniel R."/>
        </authorList>
    </citation>
    <scope>NUCLEOTIDE SEQUENCE [LARGE SCALE GENOMIC DNA]</scope>
    <source>
        <strain evidence="2 4">EA1</strain>
    </source>
</reference>
<dbReference type="EMBL" id="VWXL01000069">
    <property type="protein sequence ID" value="MVB11696.1"/>
    <property type="molecule type" value="Genomic_DNA"/>
</dbReference>
<accession>A0A6N8I0S6</accession>
<keyword evidence="4" id="KW-1185">Reference proteome</keyword>
<evidence type="ECO:0000313" key="5">
    <source>
        <dbReference type="Proteomes" id="UP000515909"/>
    </source>
</evidence>
<dbReference type="AlphaFoldDB" id="A0A6N8I0S6"/>
<gene>
    <name evidence="2" type="ORF">CAFE_24190</name>
    <name evidence="3" type="ORF">HCR03_13480</name>
</gene>
<dbReference type="KEGG" id="cfem:HCR03_13480"/>
<reference evidence="3 5" key="2">
    <citation type="submission" date="2020-08" db="EMBL/GenBank/DDBJ databases">
        <title>The isolate Caproiciproducens sp. 7D4C2 produces n-caproate at mildly acidic conditions from hexoses: genome and rBOX comparison with related strains and chain-elongating bacteria.</title>
        <authorList>
            <person name="Esquivel-Elizondo S."/>
            <person name="Bagci C."/>
            <person name="Temovska M."/>
            <person name="Jeon B.S."/>
            <person name="Bessarab I."/>
            <person name="Williams R.B.H."/>
            <person name="Huson D.H."/>
            <person name="Angenent L.T."/>
        </authorList>
    </citation>
    <scope>NUCLEOTIDE SEQUENCE [LARGE SCALE GENOMIC DNA]</scope>
    <source>
        <strain evidence="3 5">7D4C2</strain>
    </source>
</reference>